<dbReference type="PANTHER" id="PTHR43580">
    <property type="entry name" value="OXIDOREDUCTASE GLYR1-RELATED"/>
    <property type="match status" value="1"/>
</dbReference>
<feature type="domain" description="3-hydroxyisobutyrate dehydrogenase-like NAD-binding" evidence="7">
    <location>
        <begin position="169"/>
        <end position="288"/>
    </location>
</feature>
<keyword evidence="9" id="KW-1185">Reference proteome</keyword>
<keyword evidence="3" id="KW-0520">NAD</keyword>
<evidence type="ECO:0000259" key="7">
    <source>
        <dbReference type="Pfam" id="PF14833"/>
    </source>
</evidence>
<dbReference type="Gene3D" id="3.40.50.720">
    <property type="entry name" value="NAD(P)-binding Rossmann-like Domain"/>
    <property type="match status" value="1"/>
</dbReference>
<evidence type="ECO:0000256" key="5">
    <source>
        <dbReference type="SAM" id="MobiDB-lite"/>
    </source>
</evidence>
<sequence>MSERLLRVAFCGTGRMGAEMVGVLTRQGFPVTIWNRTAERAVATAGRTGAEVAPTPALAGKDADVVITMLTDGQAVLRTLARDDGVLAGVREGTIVVDCSTIGVHAAREAAELCAAAGMRFLDCPVSGSTAVAREGRLGLMAGGDPAVIHAARPVLAALGTVVHVGPTGAGAAAKVAVNALLHTFSTALSECLVTARASGVSADSFFDVLAAGVLWNRFLDYKRPAFTDPAGTQVAFDLGTATKDLGLAVTAGDDAGLQESVVRRAFELHEHALDDGFGTRDMAAMAAWFAATAGRAGHSGTAGRAGHSGTAGRAGHSAAAGKGAPGRATERK</sequence>
<evidence type="ECO:0000313" key="9">
    <source>
        <dbReference type="Proteomes" id="UP000295302"/>
    </source>
</evidence>
<dbReference type="PANTHER" id="PTHR43580:SF2">
    <property type="entry name" value="CYTOKINE-LIKE NUCLEAR FACTOR N-PAC"/>
    <property type="match status" value="1"/>
</dbReference>
<dbReference type="InterPro" id="IPR051265">
    <property type="entry name" value="HIBADH-related_NP60_sf"/>
</dbReference>
<dbReference type="InterPro" id="IPR036291">
    <property type="entry name" value="NAD(P)-bd_dom_sf"/>
</dbReference>
<dbReference type="GO" id="GO:0050661">
    <property type="term" value="F:NADP binding"/>
    <property type="evidence" value="ECO:0007669"/>
    <property type="project" value="InterPro"/>
</dbReference>
<evidence type="ECO:0000256" key="4">
    <source>
        <dbReference type="PIRSR" id="PIRSR000103-1"/>
    </source>
</evidence>
<proteinExistence type="inferred from homology"/>
<comment type="similarity">
    <text evidence="1">Belongs to the HIBADH-related family.</text>
</comment>
<dbReference type="SUPFAM" id="SSF48179">
    <property type="entry name" value="6-phosphogluconate dehydrogenase C-terminal domain-like"/>
    <property type="match status" value="1"/>
</dbReference>
<evidence type="ECO:0000256" key="3">
    <source>
        <dbReference type="ARBA" id="ARBA00023027"/>
    </source>
</evidence>
<protein>
    <submittedName>
        <fullName evidence="8">NAD(P)-dependent oxidoreductase</fullName>
    </submittedName>
</protein>
<gene>
    <name evidence="8" type="ORF">E1286_04540</name>
</gene>
<dbReference type="InterPro" id="IPR013328">
    <property type="entry name" value="6PGD_dom2"/>
</dbReference>
<comment type="caution">
    <text evidence="8">The sequence shown here is derived from an EMBL/GenBank/DDBJ whole genome shotgun (WGS) entry which is preliminary data.</text>
</comment>
<name>A0A4R4Z9K8_9ACTN</name>
<dbReference type="GO" id="GO:0051287">
    <property type="term" value="F:NAD binding"/>
    <property type="evidence" value="ECO:0007669"/>
    <property type="project" value="InterPro"/>
</dbReference>
<dbReference type="AlphaFoldDB" id="A0A4R4Z9K8"/>
<feature type="active site" evidence="4">
    <location>
        <position position="175"/>
    </location>
</feature>
<feature type="domain" description="6-phosphogluconate dehydrogenase NADP-binding" evidence="6">
    <location>
        <begin position="8"/>
        <end position="166"/>
    </location>
</feature>
<keyword evidence="2" id="KW-0560">Oxidoreductase</keyword>
<evidence type="ECO:0000313" key="8">
    <source>
        <dbReference type="EMBL" id="TDD54978.1"/>
    </source>
</evidence>
<dbReference type="RefSeq" id="WP_132609006.1">
    <property type="nucleotide sequence ID" value="NZ_SMKQ01000007.1"/>
</dbReference>
<dbReference type="Pfam" id="PF14833">
    <property type="entry name" value="NAD_binding_11"/>
    <property type="match status" value="1"/>
</dbReference>
<evidence type="ECO:0000256" key="2">
    <source>
        <dbReference type="ARBA" id="ARBA00023002"/>
    </source>
</evidence>
<dbReference type="OrthoDB" id="3185659at2"/>
<dbReference type="GO" id="GO:0016491">
    <property type="term" value="F:oxidoreductase activity"/>
    <property type="evidence" value="ECO:0007669"/>
    <property type="project" value="UniProtKB-KW"/>
</dbReference>
<reference evidence="8 9" key="1">
    <citation type="submission" date="2019-03" db="EMBL/GenBank/DDBJ databases">
        <title>Draft genome sequences of novel Actinobacteria.</title>
        <authorList>
            <person name="Sahin N."/>
            <person name="Ay H."/>
            <person name="Saygin H."/>
        </authorList>
    </citation>
    <scope>NUCLEOTIDE SEQUENCE [LARGE SCALE GENOMIC DNA]</scope>
    <source>
        <strain evidence="8 9">CH32</strain>
    </source>
</reference>
<accession>A0A4R4Z9K8</accession>
<dbReference type="InterPro" id="IPR029154">
    <property type="entry name" value="HIBADH-like_NADP-bd"/>
</dbReference>
<feature type="region of interest" description="Disordered" evidence="5">
    <location>
        <begin position="300"/>
        <end position="333"/>
    </location>
</feature>
<dbReference type="EMBL" id="SMKQ01000007">
    <property type="protein sequence ID" value="TDD54978.1"/>
    <property type="molecule type" value="Genomic_DNA"/>
</dbReference>
<dbReference type="InterPro" id="IPR008927">
    <property type="entry name" value="6-PGluconate_DH-like_C_sf"/>
</dbReference>
<evidence type="ECO:0000256" key="1">
    <source>
        <dbReference type="ARBA" id="ARBA00009080"/>
    </source>
</evidence>
<dbReference type="InterPro" id="IPR015815">
    <property type="entry name" value="HIBADH-related"/>
</dbReference>
<dbReference type="InterPro" id="IPR006115">
    <property type="entry name" value="6PGDH_NADP-bd"/>
</dbReference>
<dbReference type="Gene3D" id="1.10.1040.10">
    <property type="entry name" value="N-(1-d-carboxylethyl)-l-norvaline Dehydrogenase, domain 2"/>
    <property type="match status" value="1"/>
</dbReference>
<organism evidence="8 9">
    <name type="scientific">Nonomuraea terrae</name>
    <dbReference type="NCBI Taxonomy" id="2530383"/>
    <lineage>
        <taxon>Bacteria</taxon>
        <taxon>Bacillati</taxon>
        <taxon>Actinomycetota</taxon>
        <taxon>Actinomycetes</taxon>
        <taxon>Streptosporangiales</taxon>
        <taxon>Streptosporangiaceae</taxon>
        <taxon>Nonomuraea</taxon>
    </lineage>
</organism>
<dbReference type="Proteomes" id="UP000295302">
    <property type="component" value="Unassembled WGS sequence"/>
</dbReference>
<evidence type="ECO:0000259" key="6">
    <source>
        <dbReference type="Pfam" id="PF03446"/>
    </source>
</evidence>
<dbReference type="SUPFAM" id="SSF51735">
    <property type="entry name" value="NAD(P)-binding Rossmann-fold domains"/>
    <property type="match status" value="1"/>
</dbReference>
<dbReference type="Pfam" id="PF03446">
    <property type="entry name" value="NAD_binding_2"/>
    <property type="match status" value="1"/>
</dbReference>
<dbReference type="PIRSF" id="PIRSF000103">
    <property type="entry name" value="HIBADH"/>
    <property type="match status" value="1"/>
</dbReference>